<dbReference type="InterPro" id="IPR046376">
    <property type="entry name" value="PH_Cool_Pix"/>
</dbReference>
<feature type="region of interest" description="Disordered" evidence="6">
    <location>
        <begin position="1244"/>
        <end position="1464"/>
    </location>
</feature>
<reference evidence="10 11" key="1">
    <citation type="submission" date="2019-07" db="EMBL/GenBank/DDBJ databases">
        <title>Draft genome assembly of a fouling barnacle, Amphibalanus amphitrite (Darwin, 1854): The first reference genome for Thecostraca.</title>
        <authorList>
            <person name="Kim W."/>
        </authorList>
    </citation>
    <scope>NUCLEOTIDE SEQUENCE [LARGE SCALE GENOMIC DNA]</scope>
    <source>
        <strain evidence="10">SNU_AA5</strain>
        <tissue evidence="10">Soma without cirri and trophi</tissue>
    </source>
</reference>
<dbReference type="InterPro" id="IPR035899">
    <property type="entry name" value="DBL_dom_sf"/>
</dbReference>
<feature type="domain" description="PH" evidence="8">
    <location>
        <begin position="284"/>
        <end position="385"/>
    </location>
</feature>
<dbReference type="SUPFAM" id="SSF48065">
    <property type="entry name" value="DBL homology domain (DH-domain)"/>
    <property type="match status" value="1"/>
</dbReference>
<feature type="compositionally biased region" description="Gly residues" evidence="6">
    <location>
        <begin position="825"/>
        <end position="837"/>
    </location>
</feature>
<dbReference type="CDD" id="cd01225">
    <property type="entry name" value="PH_Cool_Pix"/>
    <property type="match status" value="1"/>
</dbReference>
<comment type="caution">
    <text evidence="10">The sequence shown here is derived from an EMBL/GenBank/DDBJ whole genome shotgun (WGS) entry which is preliminary data.</text>
</comment>
<dbReference type="InterPro" id="IPR001849">
    <property type="entry name" value="PH_domain"/>
</dbReference>
<sequence length="1561" mass="168465">MASDRPQLVQALYSFKATNNDELTFKKGDVITLTQCDDADWWEGTLGDTTGWFPANYVKECSAAESQQSAAPLELVSQQRVYRSLVLQDIIDSERAHISELQTLCKNFLQPLSRSDVLSAAEYRQLTGNLDEVLGEHGRLLAELELQAAVQQRPQRAGHVFLSRAADLKRVHTQYCAGHPRAVCVLDKHKDALNAFMESQGAHTPGIMVLTTGLSKVFRRLDKFPCMLQEYERHLEEGHPDRGDTQRSIHVYNEITTSCATIRRQKETELEILSGNIRRWEGEQMANMGEIIHMGSVAVGKEHSDRYFVLFRTTLVMLSVSPRMSAFIYEGKLPLSGISVTKLEDSSDHKNAFEIAGPMIERIVAECQSRDEQQAWVSQLLGQIQAARQSAFLPSQPQPIPHTSVSFLRHTPGSGRYESGVRAFVAAGPLALHQPVLEYVSVPYVRLTEHIGELLRRGVLNAGRLKRLLYGARSSGSESAGRRRSSVTCRRLSAVHVRRKVYRKRRGRRGGSVSSASSSGTLSPGVGSEQLRSLKRWVLEGEKSFERDRSEASPPPSRTDTFRVSEPALRSDSNPWDAPERTRSLCELPGRAGPLHAAVWGDSQSLPCVAGAAGASTICVPAPPIPLPDEIWLGIPCGDSQESQEPELRQYYPGSSDSTPSLAAGGGPRPPPLARPDPARAECEVPEAAREHDLPGNRWTGCSGAGSVLSPPQLRPFVNHYVHTVAVLDAPPAAPVAALPPRPAAKCTCDVQSANSADSGLADVSHHNASCPLRGGSTPRLRRSSRLSYPRLALLNAFWAGSQASLPAACRGAGRRDAREPGDDPPGGGAEGGGGGDEPQPSVRPRSASSGASFRSHMVAHWWMKTSVCPWELRRSEAVACKQYLSLRRYRPRFAGTPRATKASQTSLASQSSSNYSTRAFKASSDPPPDAEGDDQWVTMAEVELDDQAGHSAEGLLRHGRQPALHRVAARSAVPPAVPPPRRRPAATCRSACWAAAGGPAPCASPHRTWWRCRRPAEPPRRGSRSSPSSGRTSRASRGSRGWRGRSVFCYDAATVLESCAAAAVEPGLRDPGPAVGSGWTPGSVAGSGSELSPSRGPSPVAGQQRRGTTAFVPREDDPSWRVSPQGDWRNVGDQPADRSCGVTPQREASGEEPLDDVGSVEEDDNEMEEEMLMFLLKHGEQRAPPEEERRGDSPEDERVNPESPLESSGGSSGDDATLVEETAAQVAAGRRLEMYTRRLRDVLERTGLRSPPPQRHRPATRGRGRTAALALAPITPYPPHAYLPPPVSRSPETASRPAAVGPPAPRRPPSLGSSGGSSSGDEVRTSAGGYCGWRYQAAAPGPDTEDAAETSSPSEPASSTDDCAVPIVGAPFSGRPPAGPSAGPRRAPPLSAASRSSTGTDSRPPPLEQWRSASSGSEEAPAGPPPPPRPRPAVAPPPPPHHAPVSEVGVSSAPGPLRPWTAACLRPSPPLRPCLALGREDTNRKSSRNMVYKYKKRGDDRSYEDDATILRVIEAYCTSSQPRHTVNSCECTERPDSFPRDSWVTSLEKRGMSYSFNAKC</sequence>
<feature type="region of interest" description="Disordered" evidence="6">
    <location>
        <begin position="545"/>
        <end position="581"/>
    </location>
</feature>
<dbReference type="GO" id="GO:0016192">
    <property type="term" value="P:vesicle-mediated transport"/>
    <property type="evidence" value="ECO:0007669"/>
    <property type="project" value="UniProtKB-ARBA"/>
</dbReference>
<feature type="compositionally biased region" description="Pro residues" evidence="6">
    <location>
        <begin position="1276"/>
        <end position="1289"/>
    </location>
</feature>
<dbReference type="OrthoDB" id="6019202at2759"/>
<dbReference type="SUPFAM" id="SSF50044">
    <property type="entry name" value="SH3-domain"/>
    <property type="match status" value="1"/>
</dbReference>
<dbReference type="CDD" id="cd00160">
    <property type="entry name" value="RhoGEF"/>
    <property type="match status" value="1"/>
</dbReference>
<evidence type="ECO:0000259" key="8">
    <source>
        <dbReference type="PROSITE" id="PS50003"/>
    </source>
</evidence>
<dbReference type="SUPFAM" id="SSF50729">
    <property type="entry name" value="PH domain-like"/>
    <property type="match status" value="1"/>
</dbReference>
<feature type="region of interest" description="Disordered" evidence="6">
    <location>
        <begin position="1073"/>
        <end position="1222"/>
    </location>
</feature>
<dbReference type="Pfam" id="PF16614">
    <property type="entry name" value="RhoGEF67_u2"/>
    <property type="match status" value="1"/>
</dbReference>
<accession>A0A6A4VXE4</accession>
<dbReference type="GO" id="GO:0005737">
    <property type="term" value="C:cytoplasm"/>
    <property type="evidence" value="ECO:0007669"/>
    <property type="project" value="TreeGrafter"/>
</dbReference>
<dbReference type="InterPro" id="IPR001452">
    <property type="entry name" value="SH3_domain"/>
</dbReference>
<dbReference type="Pfam" id="PF14604">
    <property type="entry name" value="SH3_9"/>
    <property type="match status" value="1"/>
</dbReference>
<feature type="compositionally biased region" description="Acidic residues" evidence="6">
    <location>
        <begin position="1151"/>
        <end position="1172"/>
    </location>
</feature>
<keyword evidence="2 5" id="KW-0728">SH3 domain</keyword>
<dbReference type="InterPro" id="IPR036028">
    <property type="entry name" value="SH3-like_dom_sf"/>
</dbReference>
<feature type="compositionally biased region" description="Pro residues" evidence="6">
    <location>
        <begin position="1423"/>
        <end position="1443"/>
    </location>
</feature>
<feature type="compositionally biased region" description="Basic and acidic residues" evidence="6">
    <location>
        <begin position="1178"/>
        <end position="1201"/>
    </location>
</feature>
<dbReference type="FunFam" id="2.30.30.40:FF:000072">
    <property type="entry name" value="Unconventional Myosin IB"/>
    <property type="match status" value="1"/>
</dbReference>
<feature type="region of interest" description="Disordered" evidence="6">
    <location>
        <begin position="810"/>
        <end position="851"/>
    </location>
</feature>
<protein>
    <submittedName>
        <fullName evidence="10">Rho guanine nucleotide exchange factor 7</fullName>
    </submittedName>
</protein>
<feature type="region of interest" description="Disordered" evidence="6">
    <location>
        <begin position="896"/>
        <end position="934"/>
    </location>
</feature>
<dbReference type="PANTHER" id="PTHR46026:SF1">
    <property type="entry name" value="RHO-TYPE GUANINE NUCLEOTIDE EXCHANGE FACTOR, ISOFORM F"/>
    <property type="match status" value="1"/>
</dbReference>
<dbReference type="InterPro" id="IPR000219">
    <property type="entry name" value="DH_dom"/>
</dbReference>
<feature type="compositionally biased region" description="Low complexity" evidence="6">
    <location>
        <begin position="900"/>
        <end position="918"/>
    </location>
</feature>
<name>A0A6A4VXE4_AMPAM</name>
<evidence type="ECO:0000256" key="2">
    <source>
        <dbReference type="ARBA" id="ARBA00022443"/>
    </source>
</evidence>
<feature type="compositionally biased region" description="Low complexity" evidence="6">
    <location>
        <begin position="511"/>
        <end position="526"/>
    </location>
</feature>
<keyword evidence="3" id="KW-0344">Guanine-nucleotide releasing factor</keyword>
<evidence type="ECO:0000256" key="5">
    <source>
        <dbReference type="PROSITE-ProRule" id="PRU00192"/>
    </source>
</evidence>
<dbReference type="PRINTS" id="PR01887">
    <property type="entry name" value="SPECTRNALPHA"/>
</dbReference>
<evidence type="ECO:0000259" key="9">
    <source>
        <dbReference type="PROSITE" id="PS50010"/>
    </source>
</evidence>
<feature type="region of interest" description="Disordered" evidence="6">
    <location>
        <begin position="1014"/>
        <end position="1042"/>
    </location>
</feature>
<dbReference type="Gene3D" id="1.20.900.10">
    <property type="entry name" value="Dbl homology (DH) domain"/>
    <property type="match status" value="1"/>
</dbReference>
<dbReference type="Proteomes" id="UP000440578">
    <property type="component" value="Unassembled WGS sequence"/>
</dbReference>
<evidence type="ECO:0000256" key="3">
    <source>
        <dbReference type="ARBA" id="ARBA00022658"/>
    </source>
</evidence>
<dbReference type="Gene3D" id="2.30.29.30">
    <property type="entry name" value="Pleckstrin-homology domain (PH domain)/Phosphotyrosine-binding domain (PTB)"/>
    <property type="match status" value="1"/>
</dbReference>
<evidence type="ECO:0000313" key="11">
    <source>
        <dbReference type="Proteomes" id="UP000440578"/>
    </source>
</evidence>
<evidence type="ECO:0000256" key="4">
    <source>
        <dbReference type="ARBA" id="ARBA00023273"/>
    </source>
</evidence>
<feature type="compositionally biased region" description="Basic residues" evidence="6">
    <location>
        <begin position="1255"/>
        <end position="1265"/>
    </location>
</feature>
<dbReference type="Gene3D" id="2.30.30.40">
    <property type="entry name" value="SH3 Domains"/>
    <property type="match status" value="1"/>
</dbReference>
<keyword evidence="4" id="KW-0966">Cell projection</keyword>
<dbReference type="PROSITE" id="PS50010">
    <property type="entry name" value="DH_2"/>
    <property type="match status" value="1"/>
</dbReference>
<dbReference type="PRINTS" id="PR00452">
    <property type="entry name" value="SH3DOMAIN"/>
</dbReference>
<dbReference type="PANTHER" id="PTHR46026">
    <property type="entry name" value="RHO-TYPE GUANINE NUCLEOTIDE EXCHANGE FACTOR, ISOFORM F"/>
    <property type="match status" value="1"/>
</dbReference>
<keyword evidence="11" id="KW-1185">Reference proteome</keyword>
<comment type="subcellular location">
    <subcellularLocation>
        <location evidence="1">Cell projection</location>
        <location evidence="1">Lamellipodium</location>
    </subcellularLocation>
</comment>
<feature type="compositionally biased region" description="Low complexity" evidence="6">
    <location>
        <begin position="1025"/>
        <end position="1040"/>
    </location>
</feature>
<evidence type="ECO:0000259" key="7">
    <source>
        <dbReference type="PROSITE" id="PS50002"/>
    </source>
</evidence>
<proteinExistence type="predicted"/>
<dbReference type="InterPro" id="IPR011993">
    <property type="entry name" value="PH-like_dom_sf"/>
</dbReference>
<feature type="compositionally biased region" description="Low complexity" evidence="6">
    <location>
        <begin position="1413"/>
        <end position="1422"/>
    </location>
</feature>
<feature type="region of interest" description="Disordered" evidence="6">
    <location>
        <begin position="634"/>
        <end position="697"/>
    </location>
</feature>
<dbReference type="Pfam" id="PF00621">
    <property type="entry name" value="RhoGEF"/>
    <property type="match status" value="1"/>
</dbReference>
<feature type="compositionally biased region" description="Low complexity" evidence="6">
    <location>
        <begin position="1266"/>
        <end position="1275"/>
    </location>
</feature>
<dbReference type="SMART" id="SM00326">
    <property type="entry name" value="SH3"/>
    <property type="match status" value="1"/>
</dbReference>
<dbReference type="GO" id="GO:0005085">
    <property type="term" value="F:guanyl-nucleotide exchange factor activity"/>
    <property type="evidence" value="ECO:0007669"/>
    <property type="project" value="UniProtKB-KW"/>
</dbReference>
<dbReference type="SMART" id="SM00325">
    <property type="entry name" value="RhoGEF"/>
    <property type="match status" value="1"/>
</dbReference>
<gene>
    <name evidence="10" type="primary">ARHGEF7</name>
    <name evidence="10" type="ORF">FJT64_003486</name>
</gene>
<evidence type="ECO:0000256" key="1">
    <source>
        <dbReference type="ARBA" id="ARBA00004510"/>
    </source>
</evidence>
<dbReference type="SMART" id="SM00233">
    <property type="entry name" value="PH"/>
    <property type="match status" value="1"/>
</dbReference>
<feature type="compositionally biased region" description="Basic residues" evidence="6">
    <location>
        <begin position="500"/>
        <end position="509"/>
    </location>
</feature>
<dbReference type="GO" id="GO:0030027">
    <property type="term" value="C:lamellipodium"/>
    <property type="evidence" value="ECO:0007669"/>
    <property type="project" value="UniProtKB-SubCell"/>
</dbReference>
<feature type="domain" description="SH3" evidence="7">
    <location>
        <begin position="4"/>
        <end position="63"/>
    </location>
</feature>
<organism evidence="10 11">
    <name type="scientific">Amphibalanus amphitrite</name>
    <name type="common">Striped barnacle</name>
    <name type="synonym">Balanus amphitrite</name>
    <dbReference type="NCBI Taxonomy" id="1232801"/>
    <lineage>
        <taxon>Eukaryota</taxon>
        <taxon>Metazoa</taxon>
        <taxon>Ecdysozoa</taxon>
        <taxon>Arthropoda</taxon>
        <taxon>Crustacea</taxon>
        <taxon>Multicrustacea</taxon>
        <taxon>Cirripedia</taxon>
        <taxon>Thoracica</taxon>
        <taxon>Thoracicalcarea</taxon>
        <taxon>Balanomorpha</taxon>
        <taxon>Balanoidea</taxon>
        <taxon>Balanidae</taxon>
        <taxon>Amphibalaninae</taxon>
        <taxon>Amphibalanus</taxon>
    </lineage>
</organism>
<feature type="region of interest" description="Disordered" evidence="6">
    <location>
        <begin position="500"/>
        <end position="528"/>
    </location>
</feature>
<feature type="compositionally biased region" description="Low complexity" evidence="6">
    <location>
        <begin position="1350"/>
        <end position="1363"/>
    </location>
</feature>
<evidence type="ECO:0000256" key="6">
    <source>
        <dbReference type="SAM" id="MobiDB-lite"/>
    </source>
</evidence>
<feature type="compositionally biased region" description="Basic and acidic residues" evidence="6">
    <location>
        <begin position="677"/>
        <end position="695"/>
    </location>
</feature>
<dbReference type="PROSITE" id="PS50002">
    <property type="entry name" value="SH3"/>
    <property type="match status" value="1"/>
</dbReference>
<dbReference type="PROSITE" id="PS50003">
    <property type="entry name" value="PH_DOMAIN"/>
    <property type="match status" value="1"/>
</dbReference>
<dbReference type="Pfam" id="PF00169">
    <property type="entry name" value="PH"/>
    <property type="match status" value="1"/>
</dbReference>
<evidence type="ECO:0000313" key="10">
    <source>
        <dbReference type="EMBL" id="KAF0299516.1"/>
    </source>
</evidence>
<feature type="compositionally biased region" description="Low complexity" evidence="6">
    <location>
        <begin position="1370"/>
        <end position="1398"/>
    </location>
</feature>
<feature type="domain" description="DH" evidence="9">
    <location>
        <begin position="82"/>
        <end position="262"/>
    </location>
</feature>
<dbReference type="EMBL" id="VIIS01001359">
    <property type="protein sequence ID" value="KAF0299516.1"/>
    <property type="molecule type" value="Genomic_DNA"/>
</dbReference>